<protein>
    <submittedName>
        <fullName evidence="1">Uncharacterized protein</fullName>
    </submittedName>
</protein>
<reference evidence="2" key="1">
    <citation type="journal article" date="2008" name="Nat. Genet.">
        <title>The Pristionchus pacificus genome provides a unique perspective on nematode lifestyle and parasitism.</title>
        <authorList>
            <person name="Dieterich C."/>
            <person name="Clifton S.W."/>
            <person name="Schuster L.N."/>
            <person name="Chinwalla A."/>
            <person name="Delehaunty K."/>
            <person name="Dinkelacker I."/>
            <person name="Fulton L."/>
            <person name="Fulton R."/>
            <person name="Godfrey J."/>
            <person name="Minx P."/>
            <person name="Mitreva M."/>
            <person name="Roeseler W."/>
            <person name="Tian H."/>
            <person name="Witte H."/>
            <person name="Yang S.P."/>
            <person name="Wilson R.K."/>
            <person name="Sommer R.J."/>
        </authorList>
    </citation>
    <scope>NUCLEOTIDE SEQUENCE [LARGE SCALE GENOMIC DNA]</scope>
    <source>
        <strain evidence="2">PS312</strain>
    </source>
</reference>
<reference evidence="1" key="2">
    <citation type="submission" date="2022-06" db="UniProtKB">
        <authorList>
            <consortium name="EnsemblMetazoa"/>
        </authorList>
    </citation>
    <scope>IDENTIFICATION</scope>
    <source>
        <strain evidence="1">PS312</strain>
    </source>
</reference>
<dbReference type="Proteomes" id="UP000005239">
    <property type="component" value="Unassembled WGS sequence"/>
</dbReference>
<evidence type="ECO:0000313" key="1">
    <source>
        <dbReference type="EnsemblMetazoa" id="PPA29129.1"/>
    </source>
</evidence>
<accession>A0A2A6BZA5</accession>
<keyword evidence="2" id="KW-1185">Reference proteome</keyword>
<gene>
    <name evidence="1" type="primary">WBGene00118683</name>
</gene>
<name>A0A2A6BZA5_PRIPA</name>
<accession>A0A8R1YN99</accession>
<proteinExistence type="predicted"/>
<organism evidence="1 2">
    <name type="scientific">Pristionchus pacificus</name>
    <name type="common">Parasitic nematode worm</name>
    <dbReference type="NCBI Taxonomy" id="54126"/>
    <lineage>
        <taxon>Eukaryota</taxon>
        <taxon>Metazoa</taxon>
        <taxon>Ecdysozoa</taxon>
        <taxon>Nematoda</taxon>
        <taxon>Chromadorea</taxon>
        <taxon>Rhabditida</taxon>
        <taxon>Rhabditina</taxon>
        <taxon>Diplogasteromorpha</taxon>
        <taxon>Diplogasteroidea</taxon>
        <taxon>Neodiplogasteridae</taxon>
        <taxon>Pristionchus</taxon>
    </lineage>
</organism>
<dbReference type="AlphaFoldDB" id="A0A2A6BZA5"/>
<dbReference type="OrthoDB" id="5818583at2759"/>
<evidence type="ECO:0000313" key="2">
    <source>
        <dbReference type="Proteomes" id="UP000005239"/>
    </source>
</evidence>
<dbReference type="EnsemblMetazoa" id="PPA29129.1">
    <property type="protein sequence ID" value="PPA29129.1"/>
    <property type="gene ID" value="WBGene00118683"/>
</dbReference>
<sequence length="196" mass="21557">MASDNSAPWSQWDAPGFQYVTTNTQPTIRRVFDPSSGNVYYGGVNNPVVKSAFVKRDAALSSSLKFFTQITSGGTLVDQRINSLDPSFTDCVYSIPNSAARIVDTCYKNIGCCEEGCCSNDTWTDEYGWAVALIVVFCLLVLIAVFLILCCWLRNRSRDKRQRSDLLKGAGFSPSQLTIDSQTPVAYTGAPAGYHY</sequence>